<gene>
    <name evidence="12" type="ORF">B843_09575</name>
</gene>
<protein>
    <recommendedName>
        <fullName evidence="4 10">4-alpha-glucanotransferase</fullName>
        <ecNumber evidence="3 10">2.4.1.25</ecNumber>
    </recommendedName>
    <alternativeName>
        <fullName evidence="8 10">Amylomaltase</fullName>
    </alternativeName>
    <alternativeName>
        <fullName evidence="9 10">Disproportionating enzyme</fullName>
    </alternativeName>
</protein>
<dbReference type="InterPro" id="IPR003385">
    <property type="entry name" value="Glyco_hydro_77"/>
</dbReference>
<evidence type="ECO:0000256" key="9">
    <source>
        <dbReference type="ARBA" id="ARBA00031501"/>
    </source>
</evidence>
<dbReference type="PATRIC" id="fig|1224164.3.peg.1934"/>
<evidence type="ECO:0000256" key="7">
    <source>
        <dbReference type="ARBA" id="ARBA00023277"/>
    </source>
</evidence>
<dbReference type="RefSeq" id="WP_025253311.1">
    <property type="nucleotide sequence ID" value="NZ_CP004353.1"/>
</dbReference>
<dbReference type="AlphaFoldDB" id="W5Y352"/>
<evidence type="ECO:0000256" key="3">
    <source>
        <dbReference type="ARBA" id="ARBA00012560"/>
    </source>
</evidence>
<dbReference type="EMBL" id="CP004353">
    <property type="protein sequence ID" value="AHI23300.1"/>
    <property type="molecule type" value="Genomic_DNA"/>
</dbReference>
<evidence type="ECO:0000256" key="1">
    <source>
        <dbReference type="ARBA" id="ARBA00000439"/>
    </source>
</evidence>
<dbReference type="Gene3D" id="3.20.20.80">
    <property type="entry name" value="Glycosidases"/>
    <property type="match status" value="1"/>
</dbReference>
<keyword evidence="13" id="KW-1185">Reference proteome</keyword>
<dbReference type="InterPro" id="IPR017853">
    <property type="entry name" value="GH"/>
</dbReference>
<evidence type="ECO:0000256" key="4">
    <source>
        <dbReference type="ARBA" id="ARBA00020295"/>
    </source>
</evidence>
<dbReference type="Proteomes" id="UP000019222">
    <property type="component" value="Chromosome"/>
</dbReference>
<feature type="domain" description="MalQ N-terminal beta-sandwich" evidence="11">
    <location>
        <begin position="73"/>
        <end position="163"/>
    </location>
</feature>
<dbReference type="PANTHER" id="PTHR32438">
    <property type="entry name" value="4-ALPHA-GLUCANOTRANSFERASE DPE1, CHLOROPLASTIC/AMYLOPLASTIC"/>
    <property type="match status" value="1"/>
</dbReference>
<evidence type="ECO:0000256" key="5">
    <source>
        <dbReference type="ARBA" id="ARBA00022676"/>
    </source>
</evidence>
<comment type="similarity">
    <text evidence="2 10">Belongs to the disproportionating enzyme family.</text>
</comment>
<dbReference type="HOGENOM" id="CLU_022072_1_0_11"/>
<dbReference type="STRING" id="1224164.B843_09575"/>
<accession>W5Y352</accession>
<organism evidence="12 13">
    <name type="scientific">Corynebacterium vitaeruminis DSM 20294</name>
    <dbReference type="NCBI Taxonomy" id="1224164"/>
    <lineage>
        <taxon>Bacteria</taxon>
        <taxon>Bacillati</taxon>
        <taxon>Actinomycetota</taxon>
        <taxon>Actinomycetes</taxon>
        <taxon>Mycobacteriales</taxon>
        <taxon>Corynebacteriaceae</taxon>
        <taxon>Corynebacterium</taxon>
    </lineage>
</organism>
<dbReference type="KEGG" id="cvt:B843_09575"/>
<dbReference type="GO" id="GO:0005975">
    <property type="term" value="P:carbohydrate metabolic process"/>
    <property type="evidence" value="ECO:0007669"/>
    <property type="project" value="InterPro"/>
</dbReference>
<comment type="catalytic activity">
    <reaction evidence="1 10">
        <text>Transfers a segment of a (1-&gt;4)-alpha-D-glucan to a new position in an acceptor, which may be glucose or a (1-&gt;4)-alpha-D-glucan.</text>
        <dbReference type="EC" id="2.4.1.25"/>
    </reaction>
</comment>
<dbReference type="NCBIfam" id="TIGR00217">
    <property type="entry name" value="malQ"/>
    <property type="match status" value="1"/>
</dbReference>
<evidence type="ECO:0000313" key="13">
    <source>
        <dbReference type="Proteomes" id="UP000019222"/>
    </source>
</evidence>
<evidence type="ECO:0000256" key="10">
    <source>
        <dbReference type="RuleBase" id="RU361207"/>
    </source>
</evidence>
<sequence length="714" mass="78895">MSYQEILRELASAHSIATGYTGYGGHYVEASDDTLIKTLRAFGVDLGSQEAPSEEDLGRALQARRDQLFTRPLPPSIVATEGDAYVFNVHVHDGAPAELTIRLEDGSLAEPEQIDNWEPPREIDGATWGEASFRLPTDLPTGWHTLTLTSEDLTASSFLIVTPRRLSTTDKVLEHPVAGVMAQIYSVRSEKSWGMGDFHDLGDLAEVLAAEAGADFLLINPMHAAEPFPPVEDSPYLPTSRRFTNPIYIRIEDIPELLELPQEVQEEVEEIAAEFHALNHSADIIERNPIYEAKLQVLREIFNSGRDAAREQDFREFVSGEGQGLVDFATWCAQQEIAANREDTAHSIPDAEEDVAEFYMWLQWICDQQLAGAQSRAVDAGMSIGIMADLAVGVHPGGADANTLTDVLAPAASVGAPPDNYNQQGQDWSQPPWHPERLAEQGYIPWRDLLRTVLRHSGGIRVDHVLGLFRLYWIPRMQSPTTGTYVNYDYNALVGILALEAERAGAVVIGEDLGTFEPWVQEVLASRGIMGTSILWFEHSPGGPGPRRQEEYRTAALSSVTTHDLPPTAGYLEGEHITLRDKLGILTNSVDEENAMDLQWQAEVLNRVKEQGGFEGTDFQMDDFAGRARQDRGATADLLAAMHRFIAHTPSALTCTSLVDMVADKRAQNQPGTVRSQYPNWCIPLCDDKGKSVLIEDLAGNELFHRIADASRRP</sequence>
<evidence type="ECO:0000313" key="12">
    <source>
        <dbReference type="EMBL" id="AHI23300.1"/>
    </source>
</evidence>
<dbReference type="SUPFAM" id="SSF51445">
    <property type="entry name" value="(Trans)glycosidases"/>
    <property type="match status" value="1"/>
</dbReference>
<dbReference type="EC" id="2.4.1.25" evidence="3 10"/>
<dbReference type="PANTHER" id="PTHR32438:SF5">
    <property type="entry name" value="4-ALPHA-GLUCANOTRANSFERASE DPE1, CHLOROPLASTIC_AMYLOPLASTIC"/>
    <property type="match status" value="1"/>
</dbReference>
<evidence type="ECO:0000259" key="11">
    <source>
        <dbReference type="Pfam" id="PF21226"/>
    </source>
</evidence>
<keyword evidence="5 10" id="KW-0328">Glycosyltransferase</keyword>
<dbReference type="InterPro" id="IPR048458">
    <property type="entry name" value="MalQ_N"/>
</dbReference>
<keyword evidence="7 10" id="KW-0119">Carbohydrate metabolism</keyword>
<evidence type="ECO:0000256" key="8">
    <source>
        <dbReference type="ARBA" id="ARBA00031423"/>
    </source>
</evidence>
<name>W5Y352_9CORY</name>
<evidence type="ECO:0000256" key="2">
    <source>
        <dbReference type="ARBA" id="ARBA00005684"/>
    </source>
</evidence>
<dbReference type="Pfam" id="PF02446">
    <property type="entry name" value="Glyco_hydro_77"/>
    <property type="match status" value="1"/>
</dbReference>
<dbReference type="Pfam" id="PF21226">
    <property type="entry name" value="MalQ_N"/>
    <property type="match status" value="1"/>
</dbReference>
<dbReference type="GO" id="GO:0004134">
    <property type="term" value="F:4-alpha-glucanotransferase activity"/>
    <property type="evidence" value="ECO:0007669"/>
    <property type="project" value="UniProtKB-EC"/>
</dbReference>
<keyword evidence="6 10" id="KW-0808">Transferase</keyword>
<dbReference type="eggNOG" id="COG1640">
    <property type="taxonomic scope" value="Bacteria"/>
</dbReference>
<evidence type="ECO:0000256" key="6">
    <source>
        <dbReference type="ARBA" id="ARBA00022679"/>
    </source>
</evidence>
<reference evidence="12 13" key="1">
    <citation type="submission" date="2013-02" db="EMBL/GenBank/DDBJ databases">
        <title>The complete genome sequence of Corynebacterium vitaeruminis DSM 20294.</title>
        <authorList>
            <person name="Ruckert C."/>
            <person name="Albersmeier A."/>
            <person name="Kalinowski J."/>
        </authorList>
    </citation>
    <scope>NUCLEOTIDE SEQUENCE [LARGE SCALE GENOMIC DNA]</scope>
    <source>
        <strain evidence="13">ATCC 10234</strain>
    </source>
</reference>
<proteinExistence type="inferred from homology"/>